<dbReference type="Pfam" id="PF01833">
    <property type="entry name" value="TIG"/>
    <property type="match status" value="1"/>
</dbReference>
<evidence type="ECO:0000313" key="2">
    <source>
        <dbReference type="EMBL" id="MBB5326576.1"/>
    </source>
</evidence>
<dbReference type="AlphaFoldDB" id="A0A9X0Q9E5"/>
<sequence length="980" mass="101097">MARPDTSLRIRFDVWLQTFLFVLFCWFGTVATAWAGGPRWVTGPPYFTTSGAAVVWYTNQPLYFTDPGDLSSTVNHAAADALVAAAAAVWNVPTATLVLSQGGALNEHVSGANAFLGSNGPIFPGDVQSSNYLAKQIAVIYDSDGSITDLLLGDGASDPSGCLQNGVTESVDSIVPAGFIQHAILILNGRCTGPAPQQQMQLQYQLMRAFGRVLGLGWSQTNDNVFTATPQPTFDQAMFWPVMHPIDIICGPYTYQCMPQPFTLRPDDLSALAQLYFINQGEAGPGKTDSLLNANLFSGHVNFPTGEGMQGVNVVVRRWAQFTLPSAIEDRYTVSSVSGALFRQSNGNPVSGPDSSFAGSQGSQNLSDEGYYLLDRIPMLPGTYQELVIETEPVNPLYTGQYAVGPYVANTVTPSGSDPVSTYGIFGSYAQPFVDFVTNDAAAGCNTATDGTEAAPTAVASQGWWSGLLCGYGHSAWSSLSVKANRSATFEVTAEDEQGFVTSAKAMPVIGVWNATDALGSLPGVAGADEAFNGEANGMTTLTTTFTQPNQLRIGIADQRGDGRPDFNYQARVLYADSLIPVTVSAAGGTITISGMGFRTGNAVTVNGVAATVSSWTANTIVATVPSIQALGSSTGLVADVAVTDLSTGGTTVMTQSLSYATPVAVLSLVSAPSGLVQLSQPVATPFAVKVLNGDGVTPVVGEAVTFTATNGSVQFSACGAASCTVSTGANGIASTLVTPMSAGGVTLQATGVDGTVVASFTAATRVQTATAIQAVEYIAEGATVEWRPQLSVTDNFASTAGLPVGWQTISGAVSVSPANSQVNSQEIAQTVTTAGPLTAGGQAVVSGCAWTNICASFTTQGVDLGDLRLIVVSGAGQLVTVTSTLTPVVLQVTDTASHPVAGAVVQIYQTVDAWEAACPDRGRCPIAPVLGSSQSSVVSDANGLLTIAPEQISGIAETTNLAAATGTLGFISLTLQKQP</sequence>
<dbReference type="SUPFAM" id="SSF81296">
    <property type="entry name" value="E set domains"/>
    <property type="match status" value="1"/>
</dbReference>
<reference evidence="2 3" key="1">
    <citation type="submission" date="2020-08" db="EMBL/GenBank/DDBJ databases">
        <title>Genomic Encyclopedia of Type Strains, Phase IV (KMG-V): Genome sequencing to study the core and pangenomes of soil and plant-associated prokaryotes.</title>
        <authorList>
            <person name="Whitman W."/>
        </authorList>
    </citation>
    <scope>NUCLEOTIDE SEQUENCE [LARGE SCALE GENOMIC DNA]</scope>
    <source>
        <strain evidence="2 3">X5P2</strain>
    </source>
</reference>
<evidence type="ECO:0000259" key="1">
    <source>
        <dbReference type="Pfam" id="PF01833"/>
    </source>
</evidence>
<organism evidence="2 3">
    <name type="scientific">Tunturiibacter gelidiferens</name>
    <dbReference type="NCBI Taxonomy" id="3069689"/>
    <lineage>
        <taxon>Bacteria</taxon>
        <taxon>Pseudomonadati</taxon>
        <taxon>Acidobacteriota</taxon>
        <taxon>Terriglobia</taxon>
        <taxon>Terriglobales</taxon>
        <taxon>Acidobacteriaceae</taxon>
        <taxon>Tunturiibacter</taxon>
    </lineage>
</organism>
<dbReference type="InterPro" id="IPR014756">
    <property type="entry name" value="Ig_E-set"/>
</dbReference>
<keyword evidence="3" id="KW-1185">Reference proteome</keyword>
<dbReference type="Proteomes" id="UP000535182">
    <property type="component" value="Unassembled WGS sequence"/>
</dbReference>
<dbReference type="InterPro" id="IPR002909">
    <property type="entry name" value="IPT_dom"/>
</dbReference>
<name>A0A9X0Q9E5_9BACT</name>
<dbReference type="InterPro" id="IPR013783">
    <property type="entry name" value="Ig-like_fold"/>
</dbReference>
<accession>A0A9X0Q9E5</accession>
<comment type="caution">
    <text evidence="2">The sequence shown here is derived from an EMBL/GenBank/DDBJ whole genome shotgun (WGS) entry which is preliminary data.</text>
</comment>
<dbReference type="Gene3D" id="2.60.40.10">
    <property type="entry name" value="Immunoglobulins"/>
    <property type="match status" value="1"/>
</dbReference>
<evidence type="ECO:0000313" key="3">
    <source>
        <dbReference type="Proteomes" id="UP000535182"/>
    </source>
</evidence>
<proteinExistence type="predicted"/>
<dbReference type="EMBL" id="JACHEB010000001">
    <property type="protein sequence ID" value="MBB5326576.1"/>
    <property type="molecule type" value="Genomic_DNA"/>
</dbReference>
<feature type="domain" description="IPT/TIG" evidence="1">
    <location>
        <begin position="578"/>
        <end position="638"/>
    </location>
</feature>
<protein>
    <recommendedName>
        <fullName evidence="1">IPT/TIG domain-containing protein</fullName>
    </recommendedName>
</protein>
<gene>
    <name evidence="2" type="ORF">HDF14_000170</name>
</gene>
<dbReference type="RefSeq" id="WP_183972625.1">
    <property type="nucleotide sequence ID" value="NZ_JACHEB010000001.1"/>
</dbReference>